<evidence type="ECO:0000259" key="8">
    <source>
        <dbReference type="Pfam" id="PF07715"/>
    </source>
</evidence>
<dbReference type="PANTHER" id="PTHR40980">
    <property type="entry name" value="PLUG DOMAIN-CONTAINING PROTEIN"/>
    <property type="match status" value="1"/>
</dbReference>
<feature type="domain" description="TonB-dependent receptor plug" evidence="8">
    <location>
        <begin position="166"/>
        <end position="243"/>
    </location>
</feature>
<evidence type="ECO:0000256" key="5">
    <source>
        <dbReference type="ARBA" id="ARBA00023136"/>
    </source>
</evidence>
<dbReference type="InterPro" id="IPR036942">
    <property type="entry name" value="Beta-barrel_TonB_sf"/>
</dbReference>
<proteinExistence type="inferred from homology"/>
<evidence type="ECO:0000256" key="7">
    <source>
        <dbReference type="PROSITE-ProRule" id="PRU01360"/>
    </source>
</evidence>
<dbReference type="SUPFAM" id="SSF56935">
    <property type="entry name" value="Porins"/>
    <property type="match status" value="1"/>
</dbReference>
<dbReference type="Pfam" id="PF07715">
    <property type="entry name" value="Plug"/>
    <property type="match status" value="1"/>
</dbReference>
<keyword evidence="11" id="KW-1185">Reference proteome</keyword>
<evidence type="ECO:0000313" key="11">
    <source>
        <dbReference type="Proteomes" id="UP000036458"/>
    </source>
</evidence>
<dbReference type="PROSITE" id="PS52016">
    <property type="entry name" value="TONB_DEPENDENT_REC_3"/>
    <property type="match status" value="1"/>
</dbReference>
<dbReference type="GO" id="GO:0009279">
    <property type="term" value="C:cell outer membrane"/>
    <property type="evidence" value="ECO:0007669"/>
    <property type="project" value="UniProtKB-SubCell"/>
</dbReference>
<dbReference type="Gene3D" id="2.170.130.10">
    <property type="entry name" value="TonB-dependent receptor, plug domain"/>
    <property type="match status" value="1"/>
</dbReference>
<dbReference type="EMBL" id="CP010777">
    <property type="protein sequence ID" value="AKQ44962.1"/>
    <property type="molecule type" value="Genomic_DNA"/>
</dbReference>
<evidence type="ECO:0000256" key="3">
    <source>
        <dbReference type="ARBA" id="ARBA00022452"/>
    </source>
</evidence>
<evidence type="ECO:0000256" key="2">
    <source>
        <dbReference type="ARBA" id="ARBA00022448"/>
    </source>
</evidence>
<accession>A0A0H4VM32</accession>
<dbReference type="Proteomes" id="UP000036458">
    <property type="component" value="Chromosome"/>
</dbReference>
<dbReference type="STRING" id="1379910.TH63_03870"/>
<keyword evidence="5 7" id="KW-0472">Membrane</keyword>
<keyword evidence="3 7" id="KW-1134">Transmembrane beta strand</keyword>
<dbReference type="Pfam" id="PF14905">
    <property type="entry name" value="OMP_b-brl_3"/>
    <property type="match status" value="1"/>
</dbReference>
<gene>
    <name evidence="10" type="ORF">TH63_03870</name>
</gene>
<dbReference type="PANTHER" id="PTHR40980:SF4">
    <property type="entry name" value="TONB-DEPENDENT RECEPTOR-LIKE BETA-BARREL DOMAIN-CONTAINING PROTEIN"/>
    <property type="match status" value="1"/>
</dbReference>
<evidence type="ECO:0000259" key="9">
    <source>
        <dbReference type="Pfam" id="PF14905"/>
    </source>
</evidence>
<keyword evidence="4 7" id="KW-0812">Transmembrane</keyword>
<dbReference type="Pfam" id="PF13620">
    <property type="entry name" value="CarboxypepD_reg"/>
    <property type="match status" value="1"/>
</dbReference>
<evidence type="ECO:0000313" key="10">
    <source>
        <dbReference type="EMBL" id="AKQ44962.1"/>
    </source>
</evidence>
<keyword evidence="2 7" id="KW-0813">Transport</keyword>
<protein>
    <recommendedName>
        <fullName evidence="12">TonB-dependent receptor</fullName>
    </recommendedName>
</protein>
<dbReference type="KEGG" id="ruf:TH63_03870"/>
<comment type="subcellular location">
    <subcellularLocation>
        <location evidence="1 7">Cell outer membrane</location>
        <topology evidence="1 7">Multi-pass membrane protein</topology>
    </subcellularLocation>
</comment>
<dbReference type="InterPro" id="IPR041700">
    <property type="entry name" value="OMP_b-brl_3"/>
</dbReference>
<evidence type="ECO:0000256" key="1">
    <source>
        <dbReference type="ARBA" id="ARBA00004571"/>
    </source>
</evidence>
<dbReference type="InterPro" id="IPR037066">
    <property type="entry name" value="Plug_dom_sf"/>
</dbReference>
<dbReference type="PATRIC" id="fig|1379910.4.peg.837"/>
<dbReference type="InterPro" id="IPR013784">
    <property type="entry name" value="Carb-bd-like_fold"/>
</dbReference>
<dbReference type="AlphaFoldDB" id="A0A0H4VM32"/>
<evidence type="ECO:0008006" key="12">
    <source>
        <dbReference type="Google" id="ProtNLM"/>
    </source>
</evidence>
<dbReference type="Gene3D" id="2.60.40.1120">
    <property type="entry name" value="Carboxypeptidase-like, regulatory domain"/>
    <property type="match status" value="1"/>
</dbReference>
<evidence type="ECO:0000256" key="6">
    <source>
        <dbReference type="ARBA" id="ARBA00023237"/>
    </source>
</evidence>
<feature type="domain" description="Outer membrane protein beta-barrel" evidence="9">
    <location>
        <begin position="403"/>
        <end position="811"/>
    </location>
</feature>
<dbReference type="SUPFAM" id="SSF49452">
    <property type="entry name" value="Starch-binding domain-like"/>
    <property type="match status" value="1"/>
</dbReference>
<organism evidence="10 11">
    <name type="scientific">Rufibacter radiotolerans</name>
    <dbReference type="NCBI Taxonomy" id="1379910"/>
    <lineage>
        <taxon>Bacteria</taxon>
        <taxon>Pseudomonadati</taxon>
        <taxon>Bacteroidota</taxon>
        <taxon>Cytophagia</taxon>
        <taxon>Cytophagales</taxon>
        <taxon>Hymenobacteraceae</taxon>
        <taxon>Rufibacter</taxon>
    </lineage>
</organism>
<comment type="similarity">
    <text evidence="7">Belongs to the TonB-dependent receptor family.</text>
</comment>
<keyword evidence="6 7" id="KW-0998">Cell outer membrane</keyword>
<dbReference type="Gene3D" id="2.40.170.20">
    <property type="entry name" value="TonB-dependent receptor, beta-barrel domain"/>
    <property type="match status" value="1"/>
</dbReference>
<evidence type="ECO:0000256" key="4">
    <source>
        <dbReference type="ARBA" id="ARBA00022692"/>
    </source>
</evidence>
<dbReference type="InterPro" id="IPR039426">
    <property type="entry name" value="TonB-dep_rcpt-like"/>
</dbReference>
<sequence length="836" mass="93251">MPFMKQLYLQSHLRFFLFTLLALAPVAGVVAAPFASSWVQTTGVPVSGTVVDGATKAPVGFATVALQDKAGKTITGVPADENGNFTLPRVAPGDYDLLISFVGYVSKLHPFTVPAGTSPITLGSIGLASDSKALEEVVVTGEKDLIQETDDGLVYNAENDITNIGGTAADVLKKVPMLAVDIEGNVEMRGSPKIKILINGKPSTMLADNLAEALQQIPADMIKSVEVITNPSAKYDSEGTAGVVNIITKRSSIEGMTGSVTATTGNMTNSLNTNLNVKKKKLGLRASVGGNFNDRIGDAESDQVYFKEENLIRTPSKQIEQNSTYENNGRSLFTQLAADYEFNEKNSLSASVRVNGAENLSDRTLTTRQFTPSGEEQPSSYRFRDIDNQGLTKGLDTNLNYKKRFTKKGQELEVTASFNQNSQDSDYALVEDNNTDVITRLEQSDNHSTSREITYKVDYTHPISKGSTLEVGLKTELRHSGSDYDFLFSRSADAPLKQDPIRSNLFSYDQDVYSSYFSYTLRVQKLYTVRVGGRYEYTNVGGDFNTNNVDTHLDKPFNNFMPNIMLMRSFENSKRLRLSYSTRIHRPTITQLNPYRNESNQLNIRYGNPDLDAELTHNTELNFSWLLKTTSLNASAYWRQTNNDIAHYQFPIKENNDTLNTTYANLGKNAIYGTSLSTSTRFTQKAQLGVNLNLYYNELNSMVGKNRVSKAGFMYTMSTNASYRFEKDFSAQVAASFNSPRISIQSRSTYNYSYSLGLRKEFFKRKAGMSLNVENFLFSNNSIRTTVNNNNSDNFNVNNLYNRVVRVSFNYRFGKMEFKREKGAEKPRRKAAEEKA</sequence>
<dbReference type="InterPro" id="IPR012910">
    <property type="entry name" value="Plug_dom"/>
</dbReference>
<name>A0A0H4VM32_9BACT</name>
<dbReference type="GO" id="GO:0030246">
    <property type="term" value="F:carbohydrate binding"/>
    <property type="evidence" value="ECO:0007669"/>
    <property type="project" value="InterPro"/>
</dbReference>
<reference evidence="10 11" key="1">
    <citation type="submission" date="2015-01" db="EMBL/GenBank/DDBJ databases">
        <title>Rufibacter sp./DG31D/ whole genome sequencing.</title>
        <authorList>
            <person name="Kim M.K."/>
            <person name="Srinivasan S."/>
            <person name="Lee J.-J."/>
        </authorList>
    </citation>
    <scope>NUCLEOTIDE SEQUENCE [LARGE SCALE GENOMIC DNA]</scope>
    <source>
        <strain evidence="10 11">DG31D</strain>
    </source>
</reference>